<feature type="non-terminal residue" evidence="1">
    <location>
        <position position="59"/>
    </location>
</feature>
<dbReference type="EMBL" id="LAZR01050292">
    <property type="protein sequence ID" value="KKK87670.1"/>
    <property type="molecule type" value="Genomic_DNA"/>
</dbReference>
<sequence>MSDSGKLKDLIQHAASSITMANVEDLSDIEGLESVLDDIASCIEEISDLSDSLKSETAS</sequence>
<name>A0A0F8ZNU5_9ZZZZ</name>
<reference evidence="1" key="1">
    <citation type="journal article" date="2015" name="Nature">
        <title>Complex archaea that bridge the gap between prokaryotes and eukaryotes.</title>
        <authorList>
            <person name="Spang A."/>
            <person name="Saw J.H."/>
            <person name="Jorgensen S.L."/>
            <person name="Zaremba-Niedzwiedzka K."/>
            <person name="Martijn J."/>
            <person name="Lind A.E."/>
            <person name="van Eijk R."/>
            <person name="Schleper C."/>
            <person name="Guy L."/>
            <person name="Ettema T.J."/>
        </authorList>
    </citation>
    <scope>NUCLEOTIDE SEQUENCE</scope>
</reference>
<gene>
    <name evidence="1" type="ORF">LCGC14_2750900</name>
</gene>
<proteinExistence type="predicted"/>
<organism evidence="1">
    <name type="scientific">marine sediment metagenome</name>
    <dbReference type="NCBI Taxonomy" id="412755"/>
    <lineage>
        <taxon>unclassified sequences</taxon>
        <taxon>metagenomes</taxon>
        <taxon>ecological metagenomes</taxon>
    </lineage>
</organism>
<protein>
    <submittedName>
        <fullName evidence="1">Uncharacterized protein</fullName>
    </submittedName>
</protein>
<dbReference type="AlphaFoldDB" id="A0A0F8ZNU5"/>
<evidence type="ECO:0000313" key="1">
    <source>
        <dbReference type="EMBL" id="KKK87670.1"/>
    </source>
</evidence>
<accession>A0A0F8ZNU5</accession>
<comment type="caution">
    <text evidence="1">The sequence shown here is derived from an EMBL/GenBank/DDBJ whole genome shotgun (WGS) entry which is preliminary data.</text>
</comment>